<dbReference type="AlphaFoldDB" id="A0A1I3KPG2"/>
<sequence>MSHRLLSIAQEKAEIQTINIMQQKKDTKAADAQKKKEERDRKLDEEIEQTFPASDPPSYSQPHNEPDEKEKDEDE</sequence>
<organism evidence="2 3">
    <name type="scientific">Parapedobacter indicus</name>
    <dbReference type="NCBI Taxonomy" id="1477437"/>
    <lineage>
        <taxon>Bacteria</taxon>
        <taxon>Pseudomonadati</taxon>
        <taxon>Bacteroidota</taxon>
        <taxon>Sphingobacteriia</taxon>
        <taxon>Sphingobacteriales</taxon>
        <taxon>Sphingobacteriaceae</taxon>
        <taxon>Parapedobacter</taxon>
    </lineage>
</organism>
<reference evidence="2 3" key="1">
    <citation type="submission" date="2016-10" db="EMBL/GenBank/DDBJ databases">
        <authorList>
            <person name="de Groot N.N."/>
        </authorList>
    </citation>
    <scope>NUCLEOTIDE SEQUENCE [LARGE SCALE GENOMIC DNA]</scope>
    <source>
        <strain evidence="2 3">RK1</strain>
    </source>
</reference>
<dbReference type="STRING" id="1477437.SAMN05444682_105253"/>
<protein>
    <submittedName>
        <fullName evidence="2">Uncharacterized protein</fullName>
    </submittedName>
</protein>
<name>A0A1I3KPG2_9SPHI</name>
<evidence type="ECO:0000313" key="2">
    <source>
        <dbReference type="EMBL" id="SFI74025.1"/>
    </source>
</evidence>
<proteinExistence type="predicted"/>
<feature type="compositionally biased region" description="Basic and acidic residues" evidence="1">
    <location>
        <begin position="23"/>
        <end position="44"/>
    </location>
</feature>
<dbReference type="RefSeq" id="WP_090626992.1">
    <property type="nucleotide sequence ID" value="NZ_FOQO01000005.1"/>
</dbReference>
<keyword evidence="3" id="KW-1185">Reference proteome</keyword>
<gene>
    <name evidence="2" type="ORF">SAMN05444682_105253</name>
</gene>
<evidence type="ECO:0000256" key="1">
    <source>
        <dbReference type="SAM" id="MobiDB-lite"/>
    </source>
</evidence>
<dbReference type="EMBL" id="FOQO01000005">
    <property type="protein sequence ID" value="SFI74025.1"/>
    <property type="molecule type" value="Genomic_DNA"/>
</dbReference>
<feature type="region of interest" description="Disordered" evidence="1">
    <location>
        <begin position="22"/>
        <end position="75"/>
    </location>
</feature>
<accession>A0A1I3KPG2</accession>
<dbReference type="Proteomes" id="UP000198670">
    <property type="component" value="Unassembled WGS sequence"/>
</dbReference>
<evidence type="ECO:0000313" key="3">
    <source>
        <dbReference type="Proteomes" id="UP000198670"/>
    </source>
</evidence>